<accession>A0A6H2H9P4</accession>
<dbReference type="RefSeq" id="WP_168922279.1">
    <property type="nucleotide sequence ID" value="NZ_CP051461.1"/>
</dbReference>
<evidence type="ECO:0000256" key="1">
    <source>
        <dbReference type="PROSITE-ProRule" id="PRU00285"/>
    </source>
</evidence>
<evidence type="ECO:0000259" key="2">
    <source>
        <dbReference type="PROSITE" id="PS01031"/>
    </source>
</evidence>
<comment type="similarity">
    <text evidence="1">Belongs to the small heat shock protein (HSP20) family.</text>
</comment>
<evidence type="ECO:0000313" key="3">
    <source>
        <dbReference type="EMBL" id="QJC56598.1"/>
    </source>
</evidence>
<keyword evidence="4" id="KW-1185">Reference proteome</keyword>
<reference evidence="3 4" key="1">
    <citation type="submission" date="2020-04" db="EMBL/GenBank/DDBJ databases">
        <title>Complete genome of a Psychrophilic, Marine, Gas Vacuolate Bacterium Polaromonas vacuolata KCTC 22033T.</title>
        <authorList>
            <person name="Hwang K."/>
            <person name="Kim K.M."/>
        </authorList>
    </citation>
    <scope>NUCLEOTIDE SEQUENCE [LARGE SCALE GENOMIC DNA]</scope>
    <source>
        <strain evidence="3 4">KCTC 22033</strain>
    </source>
</reference>
<dbReference type="InterPro" id="IPR002068">
    <property type="entry name" value="A-crystallin/Hsp20_dom"/>
</dbReference>
<dbReference type="KEGG" id="pvac:HC248_01906"/>
<dbReference type="CDD" id="cd06464">
    <property type="entry name" value="ACD_sHsps-like"/>
    <property type="match status" value="1"/>
</dbReference>
<dbReference type="PROSITE" id="PS01031">
    <property type="entry name" value="SHSP"/>
    <property type="match status" value="1"/>
</dbReference>
<dbReference type="AlphaFoldDB" id="A0A6H2H9P4"/>
<dbReference type="InterPro" id="IPR008978">
    <property type="entry name" value="HSP20-like_chaperone"/>
</dbReference>
<dbReference type="InterPro" id="IPR008633">
    <property type="entry name" value="GvpH"/>
</dbReference>
<dbReference type="Gene3D" id="2.60.40.790">
    <property type="match status" value="1"/>
</dbReference>
<evidence type="ECO:0000313" key="4">
    <source>
        <dbReference type="Proteomes" id="UP000502041"/>
    </source>
</evidence>
<dbReference type="EMBL" id="CP051461">
    <property type="protein sequence ID" value="QJC56598.1"/>
    <property type="molecule type" value="Genomic_DNA"/>
</dbReference>
<sequence>MANEDKSEQFSEGKKRLEEIGRRLGGLFGKPAGPKAEESGLPGFLGGLGGLIDQLGKLADEAHKSGGVTSKSGEFDVGSDKRMRGVYGFSVKTGLGGDRSVKVEPFGNIRKDERSGRVEVQEIREPMTDLFDEPTHILIIAEVPGITQEDVRLEIHDDILTLAAERGEKKYRKEMLLPASFSADQMSFTCRGGIVEIRLNK</sequence>
<feature type="domain" description="SHSP" evidence="2">
    <location>
        <begin position="118"/>
        <end position="201"/>
    </location>
</feature>
<dbReference type="Pfam" id="PF05455">
    <property type="entry name" value="GvpH"/>
    <property type="match status" value="1"/>
</dbReference>
<proteinExistence type="inferred from homology"/>
<gene>
    <name evidence="3" type="ORF">HC248_01906</name>
</gene>
<dbReference type="Proteomes" id="UP000502041">
    <property type="component" value="Chromosome"/>
</dbReference>
<protein>
    <recommendedName>
        <fullName evidence="2">SHSP domain-containing protein</fullName>
    </recommendedName>
</protein>
<name>A0A6H2H9P4_9BURK</name>
<dbReference type="SUPFAM" id="SSF49764">
    <property type="entry name" value="HSP20-like chaperones"/>
    <property type="match status" value="1"/>
</dbReference>
<organism evidence="3 4">
    <name type="scientific">Polaromonas vacuolata</name>
    <dbReference type="NCBI Taxonomy" id="37448"/>
    <lineage>
        <taxon>Bacteria</taxon>
        <taxon>Pseudomonadati</taxon>
        <taxon>Pseudomonadota</taxon>
        <taxon>Betaproteobacteria</taxon>
        <taxon>Burkholderiales</taxon>
        <taxon>Comamonadaceae</taxon>
        <taxon>Polaromonas</taxon>
    </lineage>
</organism>